<evidence type="ECO:0000256" key="1">
    <source>
        <dbReference type="SAM" id="Coils"/>
    </source>
</evidence>
<proteinExistence type="predicted"/>
<protein>
    <recommendedName>
        <fullName evidence="5">DUF3450 domain-containing protein</fullName>
    </recommendedName>
</protein>
<dbReference type="Proteomes" id="UP001500021">
    <property type="component" value="Unassembled WGS sequence"/>
</dbReference>
<feature type="signal peptide" evidence="2">
    <location>
        <begin position="1"/>
        <end position="28"/>
    </location>
</feature>
<keyword evidence="4" id="KW-1185">Reference proteome</keyword>
<comment type="caution">
    <text evidence="3">The sequence shown here is derived from an EMBL/GenBank/DDBJ whole genome shotgun (WGS) entry which is preliminary data.</text>
</comment>
<dbReference type="EMBL" id="BAAAFA010000006">
    <property type="protein sequence ID" value="GAA0817358.1"/>
    <property type="molecule type" value="Genomic_DNA"/>
</dbReference>
<sequence length="270" mass="30728">MRKYISEIISVLIALVLFAFLASNNAFATTNKVKQTDKLIQQWLAIEQQRNAILNDWHQQKPLLEQRLLLLKQEQKQLEQNLTSANESDNEVEKKRAQLLESQNTMEAMQAELDKSLISYYQIVAQVHPQLPPPLYQAWHNKLTSTELLEADTTTKLNTLLELLEQLNDFEQRISHAQSALTLSNAQGEKEVMVHQLYIGLSQAWYVSLDGSFVGRGVPEKSGWRWIADDQVNAETVLNAIAMIERRSEAKFLQLPISLSTQNTTAAVSN</sequence>
<organism evidence="3 4">
    <name type="scientific">Colwellia asteriadis</name>
    <dbReference type="NCBI Taxonomy" id="517723"/>
    <lineage>
        <taxon>Bacteria</taxon>
        <taxon>Pseudomonadati</taxon>
        <taxon>Pseudomonadota</taxon>
        <taxon>Gammaproteobacteria</taxon>
        <taxon>Alteromonadales</taxon>
        <taxon>Colwelliaceae</taxon>
        <taxon>Colwellia</taxon>
    </lineage>
</organism>
<feature type="chain" id="PRO_5046688281" description="DUF3450 domain-containing protein" evidence="2">
    <location>
        <begin position="29"/>
        <end position="270"/>
    </location>
</feature>
<reference evidence="3 4" key="1">
    <citation type="journal article" date="2019" name="Int. J. Syst. Evol. Microbiol.">
        <title>The Global Catalogue of Microorganisms (GCM) 10K type strain sequencing project: providing services to taxonomists for standard genome sequencing and annotation.</title>
        <authorList>
            <consortium name="The Broad Institute Genomics Platform"/>
            <consortium name="The Broad Institute Genome Sequencing Center for Infectious Disease"/>
            <person name="Wu L."/>
            <person name="Ma J."/>
        </authorList>
    </citation>
    <scope>NUCLEOTIDE SEQUENCE [LARGE SCALE GENOMIC DNA]</scope>
    <source>
        <strain evidence="3 4">JCM 15608</strain>
    </source>
</reference>
<accession>A0ABN1L7Q1</accession>
<gene>
    <name evidence="3" type="ORF">GCM10009111_18440</name>
</gene>
<feature type="coiled-coil region" evidence="1">
    <location>
        <begin position="61"/>
        <end position="112"/>
    </location>
</feature>
<evidence type="ECO:0000313" key="4">
    <source>
        <dbReference type="Proteomes" id="UP001500021"/>
    </source>
</evidence>
<keyword evidence="1" id="KW-0175">Coiled coil</keyword>
<name>A0ABN1L7Q1_9GAMM</name>
<dbReference type="InterPro" id="IPR016866">
    <property type="entry name" value="UCP028069"/>
</dbReference>
<evidence type="ECO:0000313" key="3">
    <source>
        <dbReference type="EMBL" id="GAA0817358.1"/>
    </source>
</evidence>
<keyword evidence="2" id="KW-0732">Signal</keyword>
<evidence type="ECO:0000256" key="2">
    <source>
        <dbReference type="SAM" id="SignalP"/>
    </source>
</evidence>
<dbReference type="Pfam" id="PF11932">
    <property type="entry name" value="DUF3450"/>
    <property type="match status" value="1"/>
</dbReference>
<evidence type="ECO:0008006" key="5">
    <source>
        <dbReference type="Google" id="ProtNLM"/>
    </source>
</evidence>
<dbReference type="RefSeq" id="WP_343817204.1">
    <property type="nucleotide sequence ID" value="NZ_BAAAFA010000006.1"/>
</dbReference>